<dbReference type="AlphaFoldDB" id="A0A084B7L5"/>
<sequence>MQQAHAREHLFVTRREQCVEESRYSFDPEDLDDLRRFISWLSVRKALLRPPKELTCDFATKPAPSHLHNSTLILETELGPPLDAGFLWGILNIFLQVFLHREPVLEMENRYLSVDSDIDKTLAQVEKLVQFEGLTLAIHQSRFIPRIPSQNLSVAHSAWLLISDNISTSDTLVNFCLVSNRGHVIYALTSSCFCFGKRSARIWEKKAYRRTSSPED</sequence>
<reference evidence="1 2" key="1">
    <citation type="journal article" date="2014" name="BMC Genomics">
        <title>Comparative genome sequencing reveals chemotype-specific gene clusters in the toxigenic black mold Stachybotrys.</title>
        <authorList>
            <person name="Semeiks J."/>
            <person name="Borek D."/>
            <person name="Otwinowski Z."/>
            <person name="Grishin N.V."/>
        </authorList>
    </citation>
    <scope>NUCLEOTIDE SEQUENCE [LARGE SCALE GENOMIC DNA]</scope>
    <source>
        <strain evidence="2">CBS 109288 / IBT 7711</strain>
    </source>
</reference>
<dbReference type="HOGENOM" id="CLU_1278365_0_0_1"/>
<keyword evidence="2" id="KW-1185">Reference proteome</keyword>
<proteinExistence type="predicted"/>
<organism evidence="1 2">
    <name type="scientific">Stachybotrys chartarum (strain CBS 109288 / IBT 7711)</name>
    <name type="common">Toxic black mold</name>
    <name type="synonym">Stilbospora chartarum</name>
    <dbReference type="NCBI Taxonomy" id="1280523"/>
    <lineage>
        <taxon>Eukaryota</taxon>
        <taxon>Fungi</taxon>
        <taxon>Dikarya</taxon>
        <taxon>Ascomycota</taxon>
        <taxon>Pezizomycotina</taxon>
        <taxon>Sordariomycetes</taxon>
        <taxon>Hypocreomycetidae</taxon>
        <taxon>Hypocreales</taxon>
        <taxon>Stachybotryaceae</taxon>
        <taxon>Stachybotrys</taxon>
    </lineage>
</organism>
<name>A0A084B7L5_STACB</name>
<dbReference type="Proteomes" id="UP000028045">
    <property type="component" value="Unassembled WGS sequence"/>
</dbReference>
<accession>A0A084B7L5</accession>
<gene>
    <name evidence="1" type="ORF">S7711_10752</name>
</gene>
<evidence type="ECO:0000313" key="2">
    <source>
        <dbReference type="Proteomes" id="UP000028045"/>
    </source>
</evidence>
<dbReference type="EMBL" id="KL647833">
    <property type="protein sequence ID" value="KEY73544.1"/>
    <property type="molecule type" value="Genomic_DNA"/>
</dbReference>
<evidence type="ECO:0000313" key="1">
    <source>
        <dbReference type="EMBL" id="KEY73544.1"/>
    </source>
</evidence>
<protein>
    <submittedName>
        <fullName evidence="1">Uncharacterized protein</fullName>
    </submittedName>
</protein>